<dbReference type="SUPFAM" id="SSF56219">
    <property type="entry name" value="DNase I-like"/>
    <property type="match status" value="1"/>
</dbReference>
<dbReference type="CDD" id="cd09079">
    <property type="entry name" value="RgfB-like"/>
    <property type="match status" value="1"/>
</dbReference>
<dbReference type="GO" id="GO:0016020">
    <property type="term" value="C:membrane"/>
    <property type="evidence" value="ECO:0007669"/>
    <property type="project" value="GOC"/>
</dbReference>
<proteinExistence type="predicted"/>
<dbReference type="Proteomes" id="UP000321773">
    <property type="component" value="Unassembled WGS sequence"/>
</dbReference>
<dbReference type="InterPro" id="IPR005135">
    <property type="entry name" value="Endo/exonuclease/phosphatase"/>
</dbReference>
<dbReference type="EMBL" id="FPAI01000008">
    <property type="protein sequence ID" value="SFS73990.1"/>
    <property type="molecule type" value="Genomic_DNA"/>
</dbReference>
<dbReference type="PANTHER" id="PTHR14859">
    <property type="entry name" value="CALCOFLUOR WHITE HYPERSENSITIVE PROTEIN PRECURSOR"/>
    <property type="match status" value="1"/>
</dbReference>
<gene>
    <name evidence="2" type="ORF">HMI01_09600</name>
    <name evidence="3" type="ORF">SAMN05421668_10841</name>
</gene>
<dbReference type="Pfam" id="PF03372">
    <property type="entry name" value="Exo_endo_phos"/>
    <property type="match status" value="1"/>
</dbReference>
<evidence type="ECO:0000313" key="5">
    <source>
        <dbReference type="Proteomes" id="UP000321773"/>
    </source>
</evidence>
<evidence type="ECO:0000259" key="1">
    <source>
        <dbReference type="Pfam" id="PF03372"/>
    </source>
</evidence>
<evidence type="ECO:0000313" key="4">
    <source>
        <dbReference type="Proteomes" id="UP000199139"/>
    </source>
</evidence>
<evidence type="ECO:0000313" key="2">
    <source>
        <dbReference type="EMBL" id="GEM03972.1"/>
    </source>
</evidence>
<dbReference type="InterPro" id="IPR051916">
    <property type="entry name" value="GPI-anchor_lipid_remodeler"/>
</dbReference>
<organism evidence="3 4">
    <name type="scientific">Halolactibacillus miurensis</name>
    <dbReference type="NCBI Taxonomy" id="306541"/>
    <lineage>
        <taxon>Bacteria</taxon>
        <taxon>Bacillati</taxon>
        <taxon>Bacillota</taxon>
        <taxon>Bacilli</taxon>
        <taxon>Bacillales</taxon>
        <taxon>Bacillaceae</taxon>
        <taxon>Halolactibacillus</taxon>
    </lineage>
</organism>
<dbReference type="PANTHER" id="PTHR14859:SF1">
    <property type="entry name" value="PGAP2-INTERACTING PROTEIN"/>
    <property type="match status" value="1"/>
</dbReference>
<reference evidence="3 4" key="1">
    <citation type="submission" date="2016-10" db="EMBL/GenBank/DDBJ databases">
        <authorList>
            <person name="de Groot N.N."/>
        </authorList>
    </citation>
    <scope>NUCLEOTIDE SEQUENCE [LARGE SCALE GENOMIC DNA]</scope>
    <source>
        <strain evidence="3 4">DSM 17074</strain>
    </source>
</reference>
<dbReference type="GO" id="GO:0003824">
    <property type="term" value="F:catalytic activity"/>
    <property type="evidence" value="ECO:0007669"/>
    <property type="project" value="InterPro"/>
</dbReference>
<keyword evidence="5" id="KW-1185">Reference proteome</keyword>
<sequence length="265" mass="30288">MRLLTLNTHSYIEDNQQEKLDTLIKTIIANNYDVIALQEVNQLIDSPPVGETVIHEDNFARVIAEKLQVYGLTYSYHWAMAHIGYDRYEEGVAILTKHPVIDTSVITLTEATDKTYWKTRMAIKLTIDYHDQMIDCLSTHHGFWDDPDEPSQQQFDRLLTHIDASRPTFILGDFNTEAAVRKEGYDYLMSKGLYDTYTLAHDKDTGMTVPGVIDGWKHASGSKRIDYIFMNQPFSVPVSHVIFNDDNQPIVSDHFGVDVTVSLDI</sequence>
<protein>
    <submittedName>
        <fullName evidence="2">Exodeoxyribonuclease III</fullName>
    </submittedName>
    <submittedName>
        <fullName evidence="3">Maltose 6'-phosphate phosphatase</fullName>
    </submittedName>
</protein>
<dbReference type="OrthoDB" id="9812537at2"/>
<accession>A0A1I6SAS7</accession>
<reference evidence="2 5" key="2">
    <citation type="submission" date="2019-07" db="EMBL/GenBank/DDBJ databases">
        <title>Whole genome shotgun sequence of Halolactibacillus miurensis NBRC 100873.</title>
        <authorList>
            <person name="Hosoyama A."/>
            <person name="Uohara A."/>
            <person name="Ohji S."/>
            <person name="Ichikawa N."/>
        </authorList>
    </citation>
    <scope>NUCLEOTIDE SEQUENCE [LARGE SCALE GENOMIC DNA]</scope>
    <source>
        <strain evidence="2 5">NBRC 100873</strain>
    </source>
</reference>
<dbReference type="EMBL" id="BJWJ01000007">
    <property type="protein sequence ID" value="GEM03972.1"/>
    <property type="molecule type" value="Genomic_DNA"/>
</dbReference>
<dbReference type="Proteomes" id="UP000199139">
    <property type="component" value="Unassembled WGS sequence"/>
</dbReference>
<evidence type="ECO:0000313" key="3">
    <source>
        <dbReference type="EMBL" id="SFS73990.1"/>
    </source>
</evidence>
<dbReference type="InterPro" id="IPR036691">
    <property type="entry name" value="Endo/exonu/phosph_ase_sf"/>
</dbReference>
<name>A0A1I6SAS7_9BACI</name>
<dbReference type="GO" id="GO:0006506">
    <property type="term" value="P:GPI anchor biosynthetic process"/>
    <property type="evidence" value="ECO:0007669"/>
    <property type="project" value="TreeGrafter"/>
</dbReference>
<dbReference type="RefSeq" id="WP_089853714.1">
    <property type="nucleotide sequence ID" value="NZ_BJWJ01000007.1"/>
</dbReference>
<dbReference type="AlphaFoldDB" id="A0A1I6SAS7"/>
<dbReference type="STRING" id="306541.SAMN05421668_10841"/>
<feature type="domain" description="Endonuclease/exonuclease/phosphatase" evidence="1">
    <location>
        <begin position="18"/>
        <end position="254"/>
    </location>
</feature>
<dbReference type="Gene3D" id="3.60.10.10">
    <property type="entry name" value="Endonuclease/exonuclease/phosphatase"/>
    <property type="match status" value="1"/>
</dbReference>